<dbReference type="OrthoDB" id="272512at2759"/>
<comment type="caution">
    <text evidence="16">The sequence shown here is derived from an EMBL/GenBank/DDBJ whole genome shotgun (WGS) entry which is preliminary data.</text>
</comment>
<dbReference type="SMART" id="SM00563">
    <property type="entry name" value="PlsC"/>
    <property type="match status" value="1"/>
</dbReference>
<evidence type="ECO:0000256" key="11">
    <source>
        <dbReference type="ARBA" id="ARBA00023209"/>
    </source>
</evidence>
<keyword evidence="6" id="KW-0812">Transmembrane</keyword>
<dbReference type="Gene3D" id="1.10.238.10">
    <property type="entry name" value="EF-hand"/>
    <property type="match status" value="1"/>
</dbReference>
<feature type="domain" description="EF-hand" evidence="15">
    <location>
        <begin position="370"/>
        <end position="405"/>
    </location>
</feature>
<gene>
    <name evidence="16" type="ORF">FVE85_4127</name>
</gene>
<keyword evidence="7" id="KW-0106">Calcium</keyword>
<keyword evidence="17" id="KW-1185">Reference proteome</keyword>
<name>A0A5J4YTI6_PORPP</name>
<keyword evidence="5 16" id="KW-0808">Transferase</keyword>
<organism evidence="16 17">
    <name type="scientific">Porphyridium purpureum</name>
    <name type="common">Red alga</name>
    <name type="synonym">Porphyridium cruentum</name>
    <dbReference type="NCBI Taxonomy" id="35688"/>
    <lineage>
        <taxon>Eukaryota</taxon>
        <taxon>Rhodophyta</taxon>
        <taxon>Bangiophyceae</taxon>
        <taxon>Porphyridiales</taxon>
        <taxon>Porphyridiaceae</taxon>
        <taxon>Porphyridium</taxon>
    </lineage>
</organism>
<evidence type="ECO:0000256" key="6">
    <source>
        <dbReference type="ARBA" id="ARBA00022692"/>
    </source>
</evidence>
<feature type="domain" description="EF-hand" evidence="15">
    <location>
        <begin position="439"/>
        <end position="474"/>
    </location>
</feature>
<dbReference type="InterPro" id="IPR045252">
    <property type="entry name" value="LPCAT1-like"/>
</dbReference>
<evidence type="ECO:0000256" key="12">
    <source>
        <dbReference type="ARBA" id="ARBA00023264"/>
    </source>
</evidence>
<dbReference type="GO" id="GO:0016020">
    <property type="term" value="C:membrane"/>
    <property type="evidence" value="ECO:0007669"/>
    <property type="project" value="UniProtKB-SubCell"/>
</dbReference>
<evidence type="ECO:0000256" key="3">
    <source>
        <dbReference type="ARBA" id="ARBA00008655"/>
    </source>
</evidence>
<keyword evidence="8" id="KW-1133">Transmembrane helix</keyword>
<evidence type="ECO:0000256" key="8">
    <source>
        <dbReference type="ARBA" id="ARBA00022989"/>
    </source>
</evidence>
<sequence length="547" mass="60394">MEADIGSIVEREELQAQPDAINPFVNDCASRWTTLSKLRIGAGAVLLMPLRIVGMLSMMCVFEGILQVALLGVPRNDIETRARNSSDKKDDGDGANKLRMKPAKSPFTGWRASLLDVARRMVRGFLFTLGVTKFTTKGTLAHPTCAPILVCAPHSTPIDIFVVLYTCFGSFVSAASNTKYPLVGTGLRALQCILVEREAGSSKRAALDEIIRRARAAGSPGATLPHLIMFPEGTTSNRKCLLEFKHGAFAAGMPVQPVLLRYLFQDVDFAWVDDAPSIYMLLLGQLSAWRCEVEVEFLEPVTPSAAELQAPALFAERVRTAMANALEIPKSKYSVDDMLMMKSAMRLGLPAESGMVEFWQLKQKLNVDLNSLKKLMADFAAMDKNADGSISLEEFSQFLGLPITDRVRRLFAMYDVNRTGAFHFREYIIAMMLVTSPDMNEQHIEQGFKFLDVTGSGRLTRENFVSMFSMVLARAGVDVEEGQNKANAVFDFALQVCDIQGGENGESPTINYDQFKLALGNKPQFANLLTDVLREVQSEKQLAETLI</sequence>
<dbReference type="Pfam" id="PF01553">
    <property type="entry name" value="Acyltransferase"/>
    <property type="match status" value="1"/>
</dbReference>
<accession>A0A5J4YTI6</accession>
<evidence type="ECO:0000256" key="10">
    <source>
        <dbReference type="ARBA" id="ARBA00023136"/>
    </source>
</evidence>
<evidence type="ECO:0000259" key="15">
    <source>
        <dbReference type="PROSITE" id="PS50222"/>
    </source>
</evidence>
<evidence type="ECO:0000256" key="2">
    <source>
        <dbReference type="ARBA" id="ARBA00005074"/>
    </source>
</evidence>
<dbReference type="Pfam" id="PF13202">
    <property type="entry name" value="EF-hand_5"/>
    <property type="match status" value="1"/>
</dbReference>
<dbReference type="GO" id="GO:0005509">
    <property type="term" value="F:calcium ion binding"/>
    <property type="evidence" value="ECO:0007669"/>
    <property type="project" value="InterPro"/>
</dbReference>
<keyword evidence="11" id="KW-0594">Phospholipid biosynthesis</keyword>
<dbReference type="InterPro" id="IPR018247">
    <property type="entry name" value="EF_Hand_1_Ca_BS"/>
</dbReference>
<dbReference type="UniPathway" id="UPA00085"/>
<dbReference type="Proteomes" id="UP000324585">
    <property type="component" value="Unassembled WGS sequence"/>
</dbReference>
<dbReference type="SUPFAM" id="SSF47473">
    <property type="entry name" value="EF-hand"/>
    <property type="match status" value="1"/>
</dbReference>
<comment type="pathway">
    <text evidence="2">Lipid metabolism; phospholipid metabolism.</text>
</comment>
<dbReference type="InterPro" id="IPR011992">
    <property type="entry name" value="EF-hand-dom_pair"/>
</dbReference>
<dbReference type="GO" id="GO:0008374">
    <property type="term" value="F:O-acyltransferase activity"/>
    <property type="evidence" value="ECO:0007669"/>
    <property type="project" value="InterPro"/>
</dbReference>
<proteinExistence type="inferred from homology"/>
<dbReference type="SMART" id="SM00054">
    <property type="entry name" value="EFh"/>
    <property type="match status" value="3"/>
</dbReference>
<dbReference type="SUPFAM" id="SSF69593">
    <property type="entry name" value="Glycerol-3-phosphate (1)-acyltransferase"/>
    <property type="match status" value="1"/>
</dbReference>
<dbReference type="PANTHER" id="PTHR23063:SF52">
    <property type="entry name" value="LYSOPHOSPHATIDYLCHOLINE ACYLTRANSFERASE"/>
    <property type="match status" value="1"/>
</dbReference>
<keyword evidence="4" id="KW-0444">Lipid biosynthesis</keyword>
<keyword evidence="10" id="KW-0472">Membrane</keyword>
<dbReference type="InterPro" id="IPR002048">
    <property type="entry name" value="EF_hand_dom"/>
</dbReference>
<dbReference type="InterPro" id="IPR002123">
    <property type="entry name" value="Plipid/glycerol_acylTrfase"/>
</dbReference>
<keyword evidence="9" id="KW-0443">Lipid metabolism</keyword>
<evidence type="ECO:0000256" key="7">
    <source>
        <dbReference type="ARBA" id="ARBA00022837"/>
    </source>
</evidence>
<dbReference type="PANTHER" id="PTHR23063">
    <property type="entry name" value="PHOSPHOLIPID ACYLTRANSFERASE"/>
    <property type="match status" value="1"/>
</dbReference>
<dbReference type="OMA" id="MELEFMP"/>
<dbReference type="CDD" id="cd00051">
    <property type="entry name" value="EFh"/>
    <property type="match status" value="1"/>
</dbReference>
<evidence type="ECO:0000256" key="5">
    <source>
        <dbReference type="ARBA" id="ARBA00022679"/>
    </source>
</evidence>
<evidence type="ECO:0000256" key="9">
    <source>
        <dbReference type="ARBA" id="ARBA00023098"/>
    </source>
</evidence>
<comment type="similarity">
    <text evidence="3">Belongs to the 1-acyl-sn-glycerol-3-phosphate acyltransferase family.</text>
</comment>
<dbReference type="CDD" id="cd07991">
    <property type="entry name" value="LPLAT_LPCAT1-like"/>
    <property type="match status" value="1"/>
</dbReference>
<keyword evidence="12" id="KW-1208">Phospholipid metabolism</keyword>
<dbReference type="PROSITE" id="PS50222">
    <property type="entry name" value="EF_HAND_2"/>
    <property type="match status" value="2"/>
</dbReference>
<reference evidence="17" key="1">
    <citation type="journal article" date="2019" name="Nat. Commun.">
        <title>Expansion of phycobilisome linker gene families in mesophilic red algae.</title>
        <authorList>
            <person name="Lee J."/>
            <person name="Kim D."/>
            <person name="Bhattacharya D."/>
            <person name="Yoon H.S."/>
        </authorList>
    </citation>
    <scope>NUCLEOTIDE SEQUENCE [LARGE SCALE GENOMIC DNA]</scope>
    <source>
        <strain evidence="17">CCMP 1328</strain>
    </source>
</reference>
<evidence type="ECO:0000313" key="16">
    <source>
        <dbReference type="EMBL" id="KAA8494152.1"/>
    </source>
</evidence>
<feature type="compositionally biased region" description="Basic and acidic residues" evidence="14">
    <location>
        <begin position="81"/>
        <end position="96"/>
    </location>
</feature>
<keyword evidence="13 16" id="KW-0012">Acyltransferase</keyword>
<evidence type="ECO:0000256" key="1">
    <source>
        <dbReference type="ARBA" id="ARBA00004370"/>
    </source>
</evidence>
<feature type="region of interest" description="Disordered" evidence="14">
    <location>
        <begin position="81"/>
        <end position="102"/>
    </location>
</feature>
<evidence type="ECO:0000313" key="17">
    <source>
        <dbReference type="Proteomes" id="UP000324585"/>
    </source>
</evidence>
<comment type="subcellular location">
    <subcellularLocation>
        <location evidence="1">Membrane</location>
    </subcellularLocation>
</comment>
<dbReference type="AlphaFoldDB" id="A0A5J4YTI6"/>
<dbReference type="EMBL" id="VRMN01000005">
    <property type="protein sequence ID" value="KAA8494152.1"/>
    <property type="molecule type" value="Genomic_DNA"/>
</dbReference>
<dbReference type="PROSITE" id="PS00018">
    <property type="entry name" value="EF_HAND_1"/>
    <property type="match status" value="1"/>
</dbReference>
<dbReference type="GO" id="GO:0008654">
    <property type="term" value="P:phospholipid biosynthetic process"/>
    <property type="evidence" value="ECO:0007669"/>
    <property type="project" value="UniProtKB-KW"/>
</dbReference>
<evidence type="ECO:0000256" key="4">
    <source>
        <dbReference type="ARBA" id="ARBA00022516"/>
    </source>
</evidence>
<protein>
    <submittedName>
        <fullName evidence="16">Lysophosphatidylcholine acyltransferase 2</fullName>
    </submittedName>
</protein>
<evidence type="ECO:0000256" key="13">
    <source>
        <dbReference type="ARBA" id="ARBA00023315"/>
    </source>
</evidence>
<evidence type="ECO:0000256" key="14">
    <source>
        <dbReference type="SAM" id="MobiDB-lite"/>
    </source>
</evidence>